<feature type="transmembrane region" description="Helical" evidence="1">
    <location>
        <begin position="400"/>
        <end position="416"/>
    </location>
</feature>
<dbReference type="KEGG" id="fla:SY85_20600"/>
<feature type="transmembrane region" description="Helical" evidence="1">
    <location>
        <begin position="369"/>
        <end position="388"/>
    </location>
</feature>
<keyword evidence="1" id="KW-0472">Membrane</keyword>
<feature type="transmembrane region" description="Helical" evidence="1">
    <location>
        <begin position="422"/>
        <end position="440"/>
    </location>
</feature>
<keyword evidence="1" id="KW-0812">Transmembrane</keyword>
<dbReference type="PANTHER" id="PTHR30092">
    <property type="entry name" value="INNER MEMBRANE PROTEIN CRED"/>
    <property type="match status" value="1"/>
</dbReference>
<gene>
    <name evidence="2" type="ORF">SY85_20600</name>
</gene>
<keyword evidence="1" id="KW-1133">Transmembrane helix</keyword>
<accession>A0A172TZW2</accession>
<dbReference type="EMBL" id="CP011390">
    <property type="protein sequence ID" value="ANE52522.1"/>
    <property type="molecule type" value="Genomic_DNA"/>
</dbReference>
<evidence type="ECO:0000313" key="3">
    <source>
        <dbReference type="Proteomes" id="UP000077177"/>
    </source>
</evidence>
<dbReference type="PANTHER" id="PTHR30092:SF0">
    <property type="entry name" value="INNER MEMBRANE PROTEIN CRED"/>
    <property type="match status" value="1"/>
</dbReference>
<keyword evidence="3" id="KW-1185">Reference proteome</keyword>
<organism evidence="2 3">
    <name type="scientific">Flavisolibacter tropicus</name>
    <dbReference type="NCBI Taxonomy" id="1492898"/>
    <lineage>
        <taxon>Bacteria</taxon>
        <taxon>Pseudomonadati</taxon>
        <taxon>Bacteroidota</taxon>
        <taxon>Chitinophagia</taxon>
        <taxon>Chitinophagales</taxon>
        <taxon>Chitinophagaceae</taxon>
        <taxon>Flavisolibacter</taxon>
    </lineage>
</organism>
<dbReference type="RefSeq" id="WP_066407152.1">
    <property type="nucleotide sequence ID" value="NZ_CP011390.1"/>
</dbReference>
<dbReference type="Pfam" id="PF06123">
    <property type="entry name" value="CreD"/>
    <property type="match status" value="1"/>
</dbReference>
<dbReference type="PIRSF" id="PIRSF004548">
    <property type="entry name" value="CreD"/>
    <property type="match status" value="1"/>
</dbReference>
<evidence type="ECO:0008006" key="4">
    <source>
        <dbReference type="Google" id="ProtNLM"/>
    </source>
</evidence>
<dbReference type="Proteomes" id="UP000077177">
    <property type="component" value="Chromosome"/>
</dbReference>
<proteinExistence type="predicted"/>
<sequence>METIPTATTTIANDIWSKSKVLIKAGIIGVLILLLLIPTNYVEGLIQEREARQKEAIAEVSQKWAGKQTITGPILTIPYITTAADANGKLTNVKKYAYFLPDQLQVDATVNPQEKHRGIYKVMLYNALVNLKGQFAKVNLSQLGIDPQSVVWNEVFVRMGVTDTRGLNEELQLKWNNSTLLFAPNAIGGQDGADGLTARLPIQSAEELNNISFESILNVSGSEQLLFTPIGKTSKINLQSAYPHPSFTGDVLPQSTLVKDSGFSANWISLAHKRNFPQEFRQYESPNGKTYDVENSAVGVSLFVPVNAYQKTLRSIKYAILCIALTFVAFFLIETINRKSVHPFQYGLIGLALVLFYTLLLSFSEYVGFNAAYGIAALSTIGLIAWFVKGILASGKLSTVLSVVLLLVYSYVFSILQLQDYSLLFGSIGLFITLGVIMYFSRKLQW</sequence>
<evidence type="ECO:0000313" key="2">
    <source>
        <dbReference type="EMBL" id="ANE52522.1"/>
    </source>
</evidence>
<name>A0A172TZW2_9BACT</name>
<dbReference type="STRING" id="1492898.SY85_20600"/>
<reference evidence="2 3" key="2">
    <citation type="journal article" date="2016" name="Int. J. Syst. Evol. Microbiol.">
        <title>Flavisolibacter tropicus sp. nov., isolated from tropical soil.</title>
        <authorList>
            <person name="Lee J.J."/>
            <person name="Kang M.S."/>
            <person name="Kim G.S."/>
            <person name="Lee C.S."/>
            <person name="Lim S."/>
            <person name="Lee J."/>
            <person name="Roh S.H."/>
            <person name="Kang H."/>
            <person name="Ha J.M."/>
            <person name="Bae S."/>
            <person name="Jung H.Y."/>
            <person name="Kim M.K."/>
        </authorList>
    </citation>
    <scope>NUCLEOTIDE SEQUENCE [LARGE SCALE GENOMIC DNA]</scope>
    <source>
        <strain evidence="2 3">LCS9</strain>
    </source>
</reference>
<reference evidence="3" key="1">
    <citation type="submission" date="2015-01" db="EMBL/GenBank/DDBJ databases">
        <title>Flavisolibacter sp./LCS9/ whole genome sequencing.</title>
        <authorList>
            <person name="Kim M.K."/>
            <person name="Srinivasan S."/>
            <person name="Lee J.-J."/>
        </authorList>
    </citation>
    <scope>NUCLEOTIDE SEQUENCE [LARGE SCALE GENOMIC DNA]</scope>
    <source>
        <strain evidence="3">LCS9</strain>
    </source>
</reference>
<dbReference type="GO" id="GO:0005886">
    <property type="term" value="C:plasma membrane"/>
    <property type="evidence" value="ECO:0007669"/>
    <property type="project" value="TreeGrafter"/>
</dbReference>
<dbReference type="InterPro" id="IPR010364">
    <property type="entry name" value="Uncharacterised_IM_CreD"/>
</dbReference>
<feature type="transmembrane region" description="Helical" evidence="1">
    <location>
        <begin position="21"/>
        <end position="42"/>
    </location>
</feature>
<protein>
    <recommendedName>
        <fullName evidence="4">Inner membrane protein</fullName>
    </recommendedName>
</protein>
<feature type="transmembrane region" description="Helical" evidence="1">
    <location>
        <begin position="315"/>
        <end position="333"/>
    </location>
</feature>
<feature type="transmembrane region" description="Helical" evidence="1">
    <location>
        <begin position="345"/>
        <end position="363"/>
    </location>
</feature>
<evidence type="ECO:0000256" key="1">
    <source>
        <dbReference type="SAM" id="Phobius"/>
    </source>
</evidence>
<dbReference type="OrthoDB" id="9791851at2"/>
<dbReference type="NCBIfam" id="NF008712">
    <property type="entry name" value="PRK11715.1-1"/>
    <property type="match status" value="1"/>
</dbReference>
<dbReference type="AlphaFoldDB" id="A0A172TZW2"/>